<dbReference type="Proteomes" id="UP000789759">
    <property type="component" value="Unassembled WGS sequence"/>
</dbReference>
<organism evidence="1 2">
    <name type="scientific">Cetraspora pellucida</name>
    <dbReference type="NCBI Taxonomy" id="1433469"/>
    <lineage>
        <taxon>Eukaryota</taxon>
        <taxon>Fungi</taxon>
        <taxon>Fungi incertae sedis</taxon>
        <taxon>Mucoromycota</taxon>
        <taxon>Glomeromycotina</taxon>
        <taxon>Glomeromycetes</taxon>
        <taxon>Diversisporales</taxon>
        <taxon>Gigasporaceae</taxon>
        <taxon>Cetraspora</taxon>
    </lineage>
</organism>
<dbReference type="EMBL" id="CAJVQA010049982">
    <property type="protein sequence ID" value="CAG8821067.1"/>
    <property type="molecule type" value="Genomic_DNA"/>
</dbReference>
<evidence type="ECO:0000313" key="1">
    <source>
        <dbReference type="EMBL" id="CAG8821067.1"/>
    </source>
</evidence>
<feature type="non-terminal residue" evidence="1">
    <location>
        <position position="1"/>
    </location>
</feature>
<comment type="caution">
    <text evidence="1">The sequence shown here is derived from an EMBL/GenBank/DDBJ whole genome shotgun (WGS) entry which is preliminary data.</text>
</comment>
<protein>
    <submittedName>
        <fullName evidence="1">20438_t:CDS:1</fullName>
    </submittedName>
</protein>
<gene>
    <name evidence="1" type="ORF">CPELLU_LOCUS19697</name>
</gene>
<proteinExistence type="predicted"/>
<keyword evidence="2" id="KW-1185">Reference proteome</keyword>
<reference evidence="1" key="1">
    <citation type="submission" date="2021-06" db="EMBL/GenBank/DDBJ databases">
        <authorList>
            <person name="Kallberg Y."/>
            <person name="Tangrot J."/>
            <person name="Rosling A."/>
        </authorList>
    </citation>
    <scope>NUCLEOTIDE SEQUENCE</scope>
    <source>
        <strain evidence="1">FL966</strain>
    </source>
</reference>
<feature type="non-terminal residue" evidence="1">
    <location>
        <position position="178"/>
    </location>
</feature>
<sequence>MNYSKVHPADACVVAYCNDPQKTNSCIGKRDPDATVDVDITPKPTNGRFFYVDLDSRFQLIRLFQQLDPNQKHIELHDIVIHMNITSYHNEDRDTTFRLETSTTENVIITPLISNMKIKFYIIEICDQIVAEQNQPGMGDIIVDGDVQNVQFREYITPHLEYIEEISCKGCELQTHQI</sequence>
<dbReference type="OrthoDB" id="2311365at2759"/>
<evidence type="ECO:0000313" key="2">
    <source>
        <dbReference type="Proteomes" id="UP000789759"/>
    </source>
</evidence>
<accession>A0A9N9KEG5</accession>
<dbReference type="AlphaFoldDB" id="A0A9N9KEG5"/>
<name>A0A9N9KEG5_9GLOM</name>